<evidence type="ECO:0000313" key="3">
    <source>
        <dbReference type="Proteomes" id="UP001163203"/>
    </source>
</evidence>
<name>A0ABY7B4L4_9PSEU</name>
<dbReference type="Proteomes" id="UP001163203">
    <property type="component" value="Chromosome"/>
</dbReference>
<dbReference type="InterPro" id="IPR039422">
    <property type="entry name" value="MarR/SlyA-like"/>
</dbReference>
<dbReference type="InterPro" id="IPR036390">
    <property type="entry name" value="WH_DNA-bd_sf"/>
</dbReference>
<dbReference type="RefSeq" id="WP_268756300.1">
    <property type="nucleotide sequence ID" value="NZ_CP113836.1"/>
</dbReference>
<dbReference type="SMART" id="SM00347">
    <property type="entry name" value="HTH_MARR"/>
    <property type="match status" value="1"/>
</dbReference>
<feature type="domain" description="HTH marR-type" evidence="1">
    <location>
        <begin position="10"/>
        <end position="142"/>
    </location>
</feature>
<accession>A0ABY7B4L4</accession>
<proteinExistence type="predicted"/>
<sequence>MNTTSTEPDRPDLAAMVVPLGRALTRLEEPIVREHGLAPWAYTVLTALAEGPLRTQSALAERIRADKTRLIPVLDDLQQRGLIERRPDPADRRVRLLAATVEGREKALKAQAEIRRREDDLLDRLPPEDRRSFLRALRTLAGNLP</sequence>
<dbReference type="EMBL" id="CP113836">
    <property type="protein sequence ID" value="WAL66163.1"/>
    <property type="molecule type" value="Genomic_DNA"/>
</dbReference>
<dbReference type="Gene3D" id="1.10.10.10">
    <property type="entry name" value="Winged helix-like DNA-binding domain superfamily/Winged helix DNA-binding domain"/>
    <property type="match status" value="1"/>
</dbReference>
<dbReference type="Pfam" id="PF12802">
    <property type="entry name" value="MarR_2"/>
    <property type="match status" value="1"/>
</dbReference>
<keyword evidence="3" id="KW-1185">Reference proteome</keyword>
<evidence type="ECO:0000313" key="2">
    <source>
        <dbReference type="EMBL" id="WAL66163.1"/>
    </source>
</evidence>
<gene>
    <name evidence="2" type="ORF">ORV05_35890</name>
</gene>
<organism evidence="2 3">
    <name type="scientific">Amycolatopsis cynarae</name>
    <dbReference type="NCBI Taxonomy" id="2995223"/>
    <lineage>
        <taxon>Bacteria</taxon>
        <taxon>Bacillati</taxon>
        <taxon>Actinomycetota</taxon>
        <taxon>Actinomycetes</taxon>
        <taxon>Pseudonocardiales</taxon>
        <taxon>Pseudonocardiaceae</taxon>
        <taxon>Amycolatopsis</taxon>
    </lineage>
</organism>
<protein>
    <submittedName>
        <fullName evidence="2">MarR family winged helix-turn-helix transcriptional regulator</fullName>
    </submittedName>
</protein>
<dbReference type="PANTHER" id="PTHR33164">
    <property type="entry name" value="TRANSCRIPTIONAL REGULATOR, MARR FAMILY"/>
    <property type="match status" value="1"/>
</dbReference>
<dbReference type="InterPro" id="IPR036388">
    <property type="entry name" value="WH-like_DNA-bd_sf"/>
</dbReference>
<reference evidence="2" key="1">
    <citation type="submission" date="2022-11" db="EMBL/GenBank/DDBJ databases">
        <authorList>
            <person name="Mo P."/>
        </authorList>
    </citation>
    <scope>NUCLEOTIDE SEQUENCE</scope>
    <source>
        <strain evidence="2">HUAS 11-8</strain>
    </source>
</reference>
<evidence type="ECO:0000259" key="1">
    <source>
        <dbReference type="PROSITE" id="PS50995"/>
    </source>
</evidence>
<dbReference type="PANTHER" id="PTHR33164:SF99">
    <property type="entry name" value="MARR FAMILY REGULATORY PROTEIN"/>
    <property type="match status" value="1"/>
</dbReference>
<dbReference type="PROSITE" id="PS50995">
    <property type="entry name" value="HTH_MARR_2"/>
    <property type="match status" value="1"/>
</dbReference>
<dbReference type="InterPro" id="IPR000835">
    <property type="entry name" value="HTH_MarR-typ"/>
</dbReference>
<dbReference type="SUPFAM" id="SSF46785">
    <property type="entry name" value="Winged helix' DNA-binding domain"/>
    <property type="match status" value="1"/>
</dbReference>
<dbReference type="PRINTS" id="PR00598">
    <property type="entry name" value="HTHMARR"/>
</dbReference>